<feature type="compositionally biased region" description="Polar residues" evidence="1">
    <location>
        <begin position="58"/>
        <end position="76"/>
    </location>
</feature>
<proteinExistence type="predicted"/>
<organism evidence="2 3">
    <name type="scientific">Favolaschia claudopus</name>
    <dbReference type="NCBI Taxonomy" id="2862362"/>
    <lineage>
        <taxon>Eukaryota</taxon>
        <taxon>Fungi</taxon>
        <taxon>Dikarya</taxon>
        <taxon>Basidiomycota</taxon>
        <taxon>Agaricomycotina</taxon>
        <taxon>Agaricomycetes</taxon>
        <taxon>Agaricomycetidae</taxon>
        <taxon>Agaricales</taxon>
        <taxon>Marasmiineae</taxon>
        <taxon>Mycenaceae</taxon>
        <taxon>Favolaschia</taxon>
    </lineage>
</organism>
<evidence type="ECO:0000256" key="1">
    <source>
        <dbReference type="SAM" id="MobiDB-lite"/>
    </source>
</evidence>
<protein>
    <submittedName>
        <fullName evidence="2">Uncharacterized protein</fullName>
    </submittedName>
</protein>
<name>A0AAW0BR01_9AGAR</name>
<keyword evidence="3" id="KW-1185">Reference proteome</keyword>
<accession>A0AAW0BR01</accession>
<evidence type="ECO:0000313" key="2">
    <source>
        <dbReference type="EMBL" id="KAK7029062.1"/>
    </source>
</evidence>
<comment type="caution">
    <text evidence="2">The sequence shown here is derived from an EMBL/GenBank/DDBJ whole genome shotgun (WGS) entry which is preliminary data.</text>
</comment>
<feature type="region of interest" description="Disordered" evidence="1">
    <location>
        <begin position="58"/>
        <end position="77"/>
    </location>
</feature>
<evidence type="ECO:0000313" key="3">
    <source>
        <dbReference type="Proteomes" id="UP001362999"/>
    </source>
</evidence>
<gene>
    <name evidence="2" type="ORF">R3P38DRAFT_2775653</name>
</gene>
<dbReference type="EMBL" id="JAWWNJ010000027">
    <property type="protein sequence ID" value="KAK7029062.1"/>
    <property type="molecule type" value="Genomic_DNA"/>
</dbReference>
<sequence length="349" mass="38827">MACPDCKTVLKVGFAVSENIKQHKEKGGCDKALAEAKKKKPIHAKLSNFFFKQTPSNPLVPATTSAPGPSQSTVTETELMPTGTGPEVLEDPIHPETFATFLGAKPCPEAQELMRAEYDWNGILLPPLKRAFGEGELDLALSSHYISLGNHGLDGFCDFFNYFISTRRLLGHCIKPYFEFLCAGIEKRFPTAKDSVAPRMNPKEVYDELHRALHVADQEFAPESDKTQACCGLAIRFPEGTSHHVAYPSGLHQQYDLPWDNYSRRNEFFIQSHDCRRSLVSATQACLSCEALLPHDVLVGILHRIARGTHPSTPIIYRPTGVLVDTVRNKSEECRGLKLTNLALHSELR</sequence>
<dbReference type="AlphaFoldDB" id="A0AAW0BR01"/>
<dbReference type="Proteomes" id="UP001362999">
    <property type="component" value="Unassembled WGS sequence"/>
</dbReference>
<reference evidence="2 3" key="1">
    <citation type="journal article" date="2024" name="J Genomics">
        <title>Draft genome sequencing and assembly of Favolaschia claudopus CIRM-BRFM 2984 isolated from oak limbs.</title>
        <authorList>
            <person name="Navarro D."/>
            <person name="Drula E."/>
            <person name="Chaduli D."/>
            <person name="Cazenave R."/>
            <person name="Ahrendt S."/>
            <person name="Wang J."/>
            <person name="Lipzen A."/>
            <person name="Daum C."/>
            <person name="Barry K."/>
            <person name="Grigoriev I.V."/>
            <person name="Favel A."/>
            <person name="Rosso M.N."/>
            <person name="Martin F."/>
        </authorList>
    </citation>
    <scope>NUCLEOTIDE SEQUENCE [LARGE SCALE GENOMIC DNA]</scope>
    <source>
        <strain evidence="2 3">CIRM-BRFM 2984</strain>
    </source>
</reference>